<evidence type="ECO:0008006" key="3">
    <source>
        <dbReference type="Google" id="ProtNLM"/>
    </source>
</evidence>
<sequence length="142" mass="14731">MSGLLAIAPVNETVTVQGVKIHVYGVSLEGAADLLNRFPELRALFTGRDVPVADLAAKAPAAVAAIIAAGIGYPGDEEQEHAARRLPLEAQLDLLAPILKLTLPNGVSAFAEKLKALMGSVTVTDGSAASAPATNSRKRPRR</sequence>
<dbReference type="InterPro" id="IPR057378">
    <property type="entry name" value="Pre_tape_measure"/>
</dbReference>
<dbReference type="EMBL" id="LCYG01000055">
    <property type="protein sequence ID" value="KLK91424.1"/>
    <property type="molecule type" value="Genomic_DNA"/>
</dbReference>
<comment type="caution">
    <text evidence="1">The sequence shown here is derived from an EMBL/GenBank/DDBJ whole genome shotgun (WGS) entry which is preliminary data.</text>
</comment>
<dbReference type="PATRIC" id="fig|1225564.3.peg.5360"/>
<dbReference type="Pfam" id="PF23789">
    <property type="entry name" value="Pre_tape_measure"/>
    <property type="match status" value="1"/>
</dbReference>
<name>A0A0H1R8Q0_9HYPH</name>
<dbReference type="RefSeq" id="WP_047190823.1">
    <property type="nucleotide sequence ID" value="NZ_LCYG01000055.1"/>
</dbReference>
<reference evidence="1 2" key="1">
    <citation type="submission" date="2015-05" db="EMBL/GenBank/DDBJ databases">
        <title>Draft genome sequence of Microvirga vignae strain BR3299, a novel nitrogen fixing bacteria isolated from Brazil semi-aired region.</title>
        <authorList>
            <person name="Zilli J.E."/>
            <person name="Passos S.R."/>
            <person name="Leite J."/>
            <person name="Baldani J.I."/>
            <person name="Xavier G.R."/>
            <person name="Rumjaneck N.G."/>
            <person name="Simoes-Araujo J.L."/>
        </authorList>
    </citation>
    <scope>NUCLEOTIDE SEQUENCE [LARGE SCALE GENOMIC DNA]</scope>
    <source>
        <strain evidence="1 2">BR3299</strain>
    </source>
</reference>
<dbReference type="OrthoDB" id="8453489at2"/>
<evidence type="ECO:0000313" key="1">
    <source>
        <dbReference type="EMBL" id="KLK91424.1"/>
    </source>
</evidence>
<organism evidence="1 2">
    <name type="scientific">Microvirga vignae</name>
    <dbReference type="NCBI Taxonomy" id="1225564"/>
    <lineage>
        <taxon>Bacteria</taxon>
        <taxon>Pseudomonadati</taxon>
        <taxon>Pseudomonadota</taxon>
        <taxon>Alphaproteobacteria</taxon>
        <taxon>Hyphomicrobiales</taxon>
        <taxon>Methylobacteriaceae</taxon>
        <taxon>Microvirga</taxon>
    </lineage>
</organism>
<gene>
    <name evidence="1" type="ORF">AA309_20225</name>
</gene>
<dbReference type="STRING" id="1225564.AA309_20225"/>
<evidence type="ECO:0000313" key="2">
    <source>
        <dbReference type="Proteomes" id="UP000035489"/>
    </source>
</evidence>
<accession>A0A0H1R8Q0</accession>
<keyword evidence="2" id="KW-1185">Reference proteome</keyword>
<dbReference type="AlphaFoldDB" id="A0A0H1R8Q0"/>
<proteinExistence type="predicted"/>
<protein>
    <recommendedName>
        <fullName evidence="3">Tail assembly chaperone</fullName>
    </recommendedName>
</protein>
<dbReference type="Proteomes" id="UP000035489">
    <property type="component" value="Unassembled WGS sequence"/>
</dbReference>